<proteinExistence type="predicted"/>
<dbReference type="EMBL" id="DF238840">
    <property type="protein sequence ID" value="GAF24950.1"/>
    <property type="molecule type" value="Genomic_DNA"/>
</dbReference>
<dbReference type="AlphaFoldDB" id="A0A0S6UC23"/>
<sequence>MTMAVNFIGFKVDIVGMHAPRQVDGRAGYRIIGVSVPMIEGGNTLKDMVMAVIDRSG</sequence>
<gene>
    <name evidence="1" type="ORF">MTY_0278</name>
</gene>
<organism evidence="1">
    <name type="scientific">Moorella thermoacetica Y72</name>
    <dbReference type="NCBI Taxonomy" id="1325331"/>
    <lineage>
        <taxon>Bacteria</taxon>
        <taxon>Bacillati</taxon>
        <taxon>Bacillota</taxon>
        <taxon>Clostridia</taxon>
        <taxon>Neomoorellales</taxon>
        <taxon>Neomoorellaceae</taxon>
        <taxon>Neomoorella</taxon>
    </lineage>
</organism>
<accession>A0A0S6UC23</accession>
<protein>
    <submittedName>
        <fullName evidence="1">Methionine synthase II</fullName>
    </submittedName>
</protein>
<dbReference type="Proteomes" id="UP000063718">
    <property type="component" value="Unassembled WGS sequence"/>
</dbReference>
<name>A0A0S6UC23_NEOTH</name>
<reference evidence="1" key="1">
    <citation type="journal article" date="2014" name="Gene">
        <title>Genome-guided analysis of transformation efficiency and carbon dioxide assimilation by Moorella thermoacetica Y72.</title>
        <authorList>
            <person name="Tsukahara K."/>
            <person name="Kita A."/>
            <person name="Nakashimada Y."/>
            <person name="Hoshino T."/>
            <person name="Murakami K."/>
        </authorList>
    </citation>
    <scope>NUCLEOTIDE SEQUENCE [LARGE SCALE GENOMIC DNA]</scope>
    <source>
        <strain evidence="1">Y72</strain>
    </source>
</reference>
<evidence type="ECO:0000313" key="1">
    <source>
        <dbReference type="EMBL" id="GAF24950.1"/>
    </source>
</evidence>